<dbReference type="EMBL" id="BGZK01000975">
    <property type="protein sequence ID" value="GBP67174.1"/>
    <property type="molecule type" value="Genomic_DNA"/>
</dbReference>
<accession>A0A4C1XX01</accession>
<evidence type="ECO:0000313" key="4">
    <source>
        <dbReference type="Proteomes" id="UP000299102"/>
    </source>
</evidence>
<evidence type="ECO:0000313" key="3">
    <source>
        <dbReference type="EMBL" id="GBP67174.1"/>
    </source>
</evidence>
<dbReference type="Proteomes" id="UP000299102">
    <property type="component" value="Unassembled WGS sequence"/>
</dbReference>
<reference evidence="3 4" key="1">
    <citation type="journal article" date="2019" name="Commun. Biol.">
        <title>The bagworm genome reveals a unique fibroin gene that provides high tensile strength.</title>
        <authorList>
            <person name="Kono N."/>
            <person name="Nakamura H."/>
            <person name="Ohtoshi R."/>
            <person name="Tomita M."/>
            <person name="Numata K."/>
            <person name="Arakawa K."/>
        </authorList>
    </citation>
    <scope>NUCLEOTIDE SEQUENCE [LARGE SCALE GENOMIC DNA]</scope>
</reference>
<feature type="domain" description="MADF" evidence="2">
    <location>
        <begin position="5"/>
        <end position="43"/>
    </location>
</feature>
<dbReference type="OrthoDB" id="6081971at2759"/>
<protein>
    <recommendedName>
        <fullName evidence="2">MADF domain-containing protein</fullName>
    </recommendedName>
</protein>
<feature type="region of interest" description="Disordered" evidence="1">
    <location>
        <begin position="220"/>
        <end position="240"/>
    </location>
</feature>
<organism evidence="3 4">
    <name type="scientific">Eumeta variegata</name>
    <name type="common">Bagworm moth</name>
    <name type="synonym">Eumeta japonica</name>
    <dbReference type="NCBI Taxonomy" id="151549"/>
    <lineage>
        <taxon>Eukaryota</taxon>
        <taxon>Metazoa</taxon>
        <taxon>Ecdysozoa</taxon>
        <taxon>Arthropoda</taxon>
        <taxon>Hexapoda</taxon>
        <taxon>Insecta</taxon>
        <taxon>Pterygota</taxon>
        <taxon>Neoptera</taxon>
        <taxon>Endopterygota</taxon>
        <taxon>Lepidoptera</taxon>
        <taxon>Glossata</taxon>
        <taxon>Ditrysia</taxon>
        <taxon>Tineoidea</taxon>
        <taxon>Psychidae</taxon>
        <taxon>Oiketicinae</taxon>
        <taxon>Eumeta</taxon>
    </lineage>
</organism>
<proteinExistence type="predicted"/>
<name>A0A4C1XX01_EUMVA</name>
<evidence type="ECO:0000259" key="2">
    <source>
        <dbReference type="Pfam" id="PF10545"/>
    </source>
</evidence>
<dbReference type="InterPro" id="IPR006578">
    <property type="entry name" value="MADF-dom"/>
</dbReference>
<comment type="caution">
    <text evidence="3">The sequence shown here is derived from an EMBL/GenBank/DDBJ whole genome shotgun (WGS) entry which is preliminary data.</text>
</comment>
<evidence type="ECO:0000256" key="1">
    <source>
        <dbReference type="SAM" id="MobiDB-lite"/>
    </source>
</evidence>
<feature type="compositionally biased region" description="Polar residues" evidence="1">
    <location>
        <begin position="220"/>
        <end position="233"/>
    </location>
</feature>
<feature type="region of interest" description="Disordered" evidence="1">
    <location>
        <begin position="38"/>
        <end position="80"/>
    </location>
</feature>
<dbReference type="Pfam" id="PF10545">
    <property type="entry name" value="MADF_DNA_bdg"/>
    <property type="match status" value="1"/>
</dbReference>
<feature type="compositionally biased region" description="Low complexity" evidence="1">
    <location>
        <begin position="57"/>
        <end position="73"/>
    </location>
</feature>
<gene>
    <name evidence="3" type="ORF">EVAR_42053_1</name>
</gene>
<sequence>MTDDLIELVRQRKVIYDSKCKDYKDHFMRNAAWEEIAEILEQPESPPTEESPDESLPESPSTSRSQSQSSSSRGKPNKEPKLQELFVKYCSEITPEYATTRHFSVHTHRHDSNRHDTPRHINMFPPLDKLSRRARPESRRAERNTHSAARRRFDADRNQLAIFPFPAINSMFVPRAPTTRRPGTGNAITFVGMLFLCGHNFNSDPVLDLDSSPVIDSASRSTFNSDSAISHSSDFYEAGG</sequence>
<dbReference type="AlphaFoldDB" id="A0A4C1XX01"/>
<keyword evidence="4" id="KW-1185">Reference proteome</keyword>